<name>A0A1X7ARB5_9GAMM</name>
<dbReference type="EMBL" id="FWPT01000018">
    <property type="protein sequence ID" value="SMA50861.1"/>
    <property type="molecule type" value="Genomic_DNA"/>
</dbReference>
<feature type="chain" id="PRO_5012281739" evidence="1">
    <location>
        <begin position="32"/>
        <end position="145"/>
    </location>
</feature>
<evidence type="ECO:0000313" key="2">
    <source>
        <dbReference type="EMBL" id="SMA50861.1"/>
    </source>
</evidence>
<evidence type="ECO:0000313" key="3">
    <source>
        <dbReference type="Proteomes" id="UP000196573"/>
    </source>
</evidence>
<dbReference type="AlphaFoldDB" id="A0A1X7ARB5"/>
<sequence length="145" mass="16917">MTFTLTRFSRYLPMAIAILMLSLIFTNTAMASESGKPELPTVSEQLEEFKIRLQLTPEQISQIEPLLTESRQQRTNILKKYGLGSGVRKNLSFSDKRDLAKDLRRVRDENTQDMAKILNKEQFAEFETIQEEQREAFRKAMKNRI</sequence>
<keyword evidence="1" id="KW-0732">Signal</keyword>
<proteinExistence type="predicted"/>
<feature type="signal peptide" evidence="1">
    <location>
        <begin position="1"/>
        <end position="31"/>
    </location>
</feature>
<gene>
    <name evidence="2" type="ORF">EHSB41UT_04679</name>
</gene>
<keyword evidence="3" id="KW-1185">Reference proteome</keyword>
<dbReference type="Proteomes" id="UP000196573">
    <property type="component" value="Unassembled WGS sequence"/>
</dbReference>
<reference evidence="2 3" key="1">
    <citation type="submission" date="2017-03" db="EMBL/GenBank/DDBJ databases">
        <authorList>
            <person name="Afonso C.L."/>
            <person name="Miller P.J."/>
            <person name="Scott M.A."/>
            <person name="Spackman E."/>
            <person name="Goraichik I."/>
            <person name="Dimitrov K.M."/>
            <person name="Suarez D.L."/>
            <person name="Swayne D.E."/>
        </authorList>
    </citation>
    <scope>NUCLEOTIDE SEQUENCE [LARGE SCALE GENOMIC DNA]</scope>
    <source>
        <strain evidence="2">SB41UT1</strain>
    </source>
</reference>
<evidence type="ECO:0000256" key="1">
    <source>
        <dbReference type="SAM" id="SignalP"/>
    </source>
</evidence>
<protein>
    <submittedName>
        <fullName evidence="2">Uncharacterized protein</fullName>
    </submittedName>
</protein>
<accession>A0A1X7ARB5</accession>
<dbReference type="RefSeq" id="WP_087113303.1">
    <property type="nucleotide sequence ID" value="NZ_CBCSCN010000020.1"/>
</dbReference>
<organism evidence="2 3">
    <name type="scientific">Parendozoicomonas haliclonae</name>
    <dbReference type="NCBI Taxonomy" id="1960125"/>
    <lineage>
        <taxon>Bacteria</taxon>
        <taxon>Pseudomonadati</taxon>
        <taxon>Pseudomonadota</taxon>
        <taxon>Gammaproteobacteria</taxon>
        <taxon>Oceanospirillales</taxon>
        <taxon>Endozoicomonadaceae</taxon>
        <taxon>Parendozoicomonas</taxon>
    </lineage>
</organism>